<evidence type="ECO:0000313" key="2">
    <source>
        <dbReference type="Proteomes" id="UP000006038"/>
    </source>
</evidence>
<dbReference type="HOGENOM" id="CLU_2726251_0_0_1"/>
<sequence>MIQYIFILDFLLFSSRIYLFAGLALLQLQSSYLVLSTAEEAINMLLDGGISHNPIRFSKTDIDSNTDCMINN</sequence>
<evidence type="ECO:0000313" key="1">
    <source>
        <dbReference type="EnsemblPlants" id="OB09G23940.1"/>
    </source>
</evidence>
<dbReference type="Proteomes" id="UP000006038">
    <property type="component" value="Chromosome 9"/>
</dbReference>
<dbReference type="Gramene" id="OB09G23940.1">
    <property type="protein sequence ID" value="OB09G23940.1"/>
    <property type="gene ID" value="OB09G23940"/>
</dbReference>
<dbReference type="EnsemblPlants" id="OB09G23940.1">
    <property type="protein sequence ID" value="OB09G23940.1"/>
    <property type="gene ID" value="OB09G23940"/>
</dbReference>
<accession>J3MZG5</accession>
<name>J3MZG5_ORYBR</name>
<proteinExistence type="predicted"/>
<organism evidence="1">
    <name type="scientific">Oryza brachyantha</name>
    <name type="common">malo sina</name>
    <dbReference type="NCBI Taxonomy" id="4533"/>
    <lineage>
        <taxon>Eukaryota</taxon>
        <taxon>Viridiplantae</taxon>
        <taxon>Streptophyta</taxon>
        <taxon>Embryophyta</taxon>
        <taxon>Tracheophyta</taxon>
        <taxon>Spermatophyta</taxon>
        <taxon>Magnoliopsida</taxon>
        <taxon>Liliopsida</taxon>
        <taxon>Poales</taxon>
        <taxon>Poaceae</taxon>
        <taxon>BOP clade</taxon>
        <taxon>Oryzoideae</taxon>
        <taxon>Oryzeae</taxon>
        <taxon>Oryzinae</taxon>
        <taxon>Oryza</taxon>
    </lineage>
</organism>
<reference evidence="1" key="1">
    <citation type="journal article" date="2013" name="Nat. Commun.">
        <title>Whole-genome sequencing of Oryza brachyantha reveals mechanisms underlying Oryza genome evolution.</title>
        <authorList>
            <person name="Chen J."/>
            <person name="Huang Q."/>
            <person name="Gao D."/>
            <person name="Wang J."/>
            <person name="Lang Y."/>
            <person name="Liu T."/>
            <person name="Li B."/>
            <person name="Bai Z."/>
            <person name="Luis Goicoechea J."/>
            <person name="Liang C."/>
            <person name="Chen C."/>
            <person name="Zhang W."/>
            <person name="Sun S."/>
            <person name="Liao Y."/>
            <person name="Zhang X."/>
            <person name="Yang L."/>
            <person name="Song C."/>
            <person name="Wang M."/>
            <person name="Shi J."/>
            <person name="Liu G."/>
            <person name="Liu J."/>
            <person name="Zhou H."/>
            <person name="Zhou W."/>
            <person name="Yu Q."/>
            <person name="An N."/>
            <person name="Chen Y."/>
            <person name="Cai Q."/>
            <person name="Wang B."/>
            <person name="Liu B."/>
            <person name="Min J."/>
            <person name="Huang Y."/>
            <person name="Wu H."/>
            <person name="Li Z."/>
            <person name="Zhang Y."/>
            <person name="Yin Y."/>
            <person name="Song W."/>
            <person name="Jiang J."/>
            <person name="Jackson S.A."/>
            <person name="Wing R.A."/>
            <person name="Wang J."/>
            <person name="Chen M."/>
        </authorList>
    </citation>
    <scope>NUCLEOTIDE SEQUENCE [LARGE SCALE GENOMIC DNA]</scope>
    <source>
        <strain evidence="1">cv. IRGC 101232</strain>
    </source>
</reference>
<protein>
    <submittedName>
        <fullName evidence="1">Uncharacterized protein</fullName>
    </submittedName>
</protein>
<dbReference type="AlphaFoldDB" id="J3MZG5"/>
<keyword evidence="2" id="KW-1185">Reference proteome</keyword>
<reference evidence="1" key="2">
    <citation type="submission" date="2013-04" db="UniProtKB">
        <authorList>
            <consortium name="EnsemblPlants"/>
        </authorList>
    </citation>
    <scope>IDENTIFICATION</scope>
</reference>